<dbReference type="InterPro" id="IPR053151">
    <property type="entry name" value="RNase_H-like"/>
</dbReference>
<proteinExistence type="predicted"/>
<dbReference type="Pfam" id="PF13456">
    <property type="entry name" value="RVT_3"/>
    <property type="match status" value="1"/>
</dbReference>
<dbReference type="SUPFAM" id="SSF53098">
    <property type="entry name" value="Ribonuclease H-like"/>
    <property type="match status" value="1"/>
</dbReference>
<dbReference type="EMBL" id="GEDG01020223">
    <property type="protein sequence ID" value="JAP19303.1"/>
    <property type="molecule type" value="Transcribed_RNA"/>
</dbReference>
<dbReference type="GO" id="GO:0004523">
    <property type="term" value="F:RNA-DNA hybrid ribonuclease activity"/>
    <property type="evidence" value="ECO:0007669"/>
    <property type="project" value="InterPro"/>
</dbReference>
<dbReference type="GO" id="GO:0003676">
    <property type="term" value="F:nucleic acid binding"/>
    <property type="evidence" value="ECO:0007669"/>
    <property type="project" value="InterPro"/>
</dbReference>
<name>A0A0V0HGU3_SOLCH</name>
<protein>
    <submittedName>
        <fullName evidence="2">Putative ovule protein</fullName>
    </submittedName>
</protein>
<sequence>MRMETLYLQKGARIENTTSTMEEAVAILEASKHCKNSQYNQVIIQTDSMFMCKVLKGKWVTPWALSDIVEEIKNMLTR</sequence>
<organism evidence="2">
    <name type="scientific">Solanum chacoense</name>
    <name type="common">Chaco potato</name>
    <dbReference type="NCBI Taxonomy" id="4108"/>
    <lineage>
        <taxon>Eukaryota</taxon>
        <taxon>Viridiplantae</taxon>
        <taxon>Streptophyta</taxon>
        <taxon>Embryophyta</taxon>
        <taxon>Tracheophyta</taxon>
        <taxon>Spermatophyta</taxon>
        <taxon>Magnoliopsida</taxon>
        <taxon>eudicotyledons</taxon>
        <taxon>Gunneridae</taxon>
        <taxon>Pentapetalae</taxon>
        <taxon>asterids</taxon>
        <taxon>lamiids</taxon>
        <taxon>Solanales</taxon>
        <taxon>Solanaceae</taxon>
        <taxon>Solanoideae</taxon>
        <taxon>Solaneae</taxon>
        <taxon>Solanum</taxon>
    </lineage>
</organism>
<dbReference type="InterPro" id="IPR002156">
    <property type="entry name" value="RNaseH_domain"/>
</dbReference>
<dbReference type="InterPro" id="IPR036397">
    <property type="entry name" value="RNaseH_sf"/>
</dbReference>
<reference evidence="2" key="1">
    <citation type="submission" date="2015-12" db="EMBL/GenBank/DDBJ databases">
        <title>Gene expression during late stages of embryo sac development: a critical building block for successful pollen-pistil interactions.</title>
        <authorList>
            <person name="Liu Y."/>
            <person name="Joly V."/>
            <person name="Sabar M."/>
            <person name="Matton D.P."/>
        </authorList>
    </citation>
    <scope>NUCLEOTIDE SEQUENCE</scope>
</reference>
<dbReference type="InterPro" id="IPR012337">
    <property type="entry name" value="RNaseH-like_sf"/>
</dbReference>
<dbReference type="PANTHER" id="PTHR47723:SF24">
    <property type="entry name" value="RNASE H TYPE-1 DOMAIN-CONTAINING PROTEIN"/>
    <property type="match status" value="1"/>
</dbReference>
<dbReference type="PANTHER" id="PTHR47723">
    <property type="entry name" value="OS05G0353850 PROTEIN"/>
    <property type="match status" value="1"/>
</dbReference>
<dbReference type="Gene3D" id="3.30.420.10">
    <property type="entry name" value="Ribonuclease H-like superfamily/Ribonuclease H"/>
    <property type="match status" value="1"/>
</dbReference>
<dbReference type="AlphaFoldDB" id="A0A0V0HGU3"/>
<accession>A0A0V0HGU3</accession>
<evidence type="ECO:0000259" key="1">
    <source>
        <dbReference type="Pfam" id="PF13456"/>
    </source>
</evidence>
<feature type="domain" description="RNase H type-1" evidence="1">
    <location>
        <begin position="15"/>
        <end position="77"/>
    </location>
</feature>
<evidence type="ECO:0000313" key="2">
    <source>
        <dbReference type="EMBL" id="JAP19303.1"/>
    </source>
</evidence>